<protein>
    <submittedName>
        <fullName evidence="3">(pine wood nematode) hypothetical protein</fullName>
    </submittedName>
</protein>
<dbReference type="EMBL" id="CAJFCV020000002">
    <property type="protein sequence ID" value="CAG9100198.1"/>
    <property type="molecule type" value="Genomic_DNA"/>
</dbReference>
<organism evidence="4 6">
    <name type="scientific">Bursaphelenchus xylophilus</name>
    <name type="common">Pinewood nematode worm</name>
    <name type="synonym">Aphelenchoides xylophilus</name>
    <dbReference type="NCBI Taxonomy" id="6326"/>
    <lineage>
        <taxon>Eukaryota</taxon>
        <taxon>Metazoa</taxon>
        <taxon>Ecdysozoa</taxon>
        <taxon>Nematoda</taxon>
        <taxon>Chromadorea</taxon>
        <taxon>Rhabditida</taxon>
        <taxon>Tylenchina</taxon>
        <taxon>Tylenchomorpha</taxon>
        <taxon>Aphelenchoidea</taxon>
        <taxon>Aphelenchoididae</taxon>
        <taxon>Bursaphelenchus</taxon>
    </lineage>
</organism>
<feature type="coiled-coil region" evidence="1">
    <location>
        <begin position="145"/>
        <end position="186"/>
    </location>
</feature>
<feature type="compositionally biased region" description="Basic and acidic residues" evidence="2">
    <location>
        <begin position="481"/>
        <end position="502"/>
    </location>
</feature>
<name>A0A1I7SX62_BURXY</name>
<keyword evidence="1" id="KW-0175">Coiled coil</keyword>
<dbReference type="EMBL" id="CAJFDI010000002">
    <property type="protein sequence ID" value="CAD5216838.1"/>
    <property type="molecule type" value="Genomic_DNA"/>
</dbReference>
<keyword evidence="5" id="KW-1185">Reference proteome</keyword>
<evidence type="ECO:0000313" key="3">
    <source>
        <dbReference type="EMBL" id="CAD5216838.1"/>
    </source>
</evidence>
<proteinExistence type="predicted"/>
<evidence type="ECO:0000313" key="4">
    <source>
        <dbReference type="Proteomes" id="UP000095284"/>
    </source>
</evidence>
<feature type="region of interest" description="Disordered" evidence="2">
    <location>
        <begin position="479"/>
        <end position="502"/>
    </location>
</feature>
<dbReference type="Proteomes" id="UP000659654">
    <property type="component" value="Unassembled WGS sequence"/>
</dbReference>
<evidence type="ECO:0000313" key="6">
    <source>
        <dbReference type="WBParaSite" id="BXY_1764500.1"/>
    </source>
</evidence>
<dbReference type="WBParaSite" id="BXY_1764500.1">
    <property type="protein sequence ID" value="BXY_1764500.1"/>
    <property type="gene ID" value="BXY_1764500"/>
</dbReference>
<reference evidence="3" key="2">
    <citation type="submission" date="2020-09" db="EMBL/GenBank/DDBJ databases">
        <authorList>
            <person name="Kikuchi T."/>
        </authorList>
    </citation>
    <scope>NUCLEOTIDE SEQUENCE</scope>
    <source>
        <strain evidence="3">Ka4C1</strain>
    </source>
</reference>
<feature type="region of interest" description="Disordered" evidence="2">
    <location>
        <begin position="45"/>
        <end position="71"/>
    </location>
</feature>
<dbReference type="Proteomes" id="UP000582659">
    <property type="component" value="Unassembled WGS sequence"/>
</dbReference>
<sequence>MRASRLFKKMFRSNSKSRTQLMASQDLINFDHEESLDPNTAFINTSPSFSHAPTAEATPVSTPTLSNRDEKDRTEIKKVASRPVKTEVNEDQTIESKDRQQRAFRKEVSTRLRDRRGCMEELKEEYESKDAGWYKMRKDYYKLQIHGMKKELNRERERYDRLHKKYSDLKENYDKLEKMCEFLLKSQESLDSSSTRRHRLNSAYSLKMDKPLAPSYYKADDSVDYSNLPVSSRGAMKSTKHYSSINKRDMEIIRRQRERYQQEQALRLYNERVGESSTYLQRDLTKPYIPVANEVLTDHGYGSRYSQYEAERGHPSEWQMRERIQYDTDRSCYPQEVETFSDDEGLFPGWQTRQENRRKRMTEKVITVPLKPPMESRRSQEPTHRRANRIQLGSALYGQKTYRQIYGSRENTEAEVRPPMKVQNNLERVQDYLNKVPENGKFSPVPDMYDAFLEGKGASDPRVNPRIESMLSNMSLNDLTKSSDEEKENEMTVREIGEPVFA</sequence>
<evidence type="ECO:0000256" key="2">
    <source>
        <dbReference type="SAM" id="MobiDB-lite"/>
    </source>
</evidence>
<dbReference type="AlphaFoldDB" id="A0A1I7SX62"/>
<evidence type="ECO:0000256" key="1">
    <source>
        <dbReference type="SAM" id="Coils"/>
    </source>
</evidence>
<accession>A0A1I7SX62</accession>
<dbReference type="Proteomes" id="UP000095284">
    <property type="component" value="Unplaced"/>
</dbReference>
<reference evidence="6" key="1">
    <citation type="submission" date="2016-11" db="UniProtKB">
        <authorList>
            <consortium name="WormBaseParasite"/>
        </authorList>
    </citation>
    <scope>IDENTIFICATION</scope>
</reference>
<gene>
    <name evidence="3" type="ORF">BXYJ_LOCUS4735</name>
</gene>
<evidence type="ECO:0000313" key="5">
    <source>
        <dbReference type="Proteomes" id="UP000659654"/>
    </source>
</evidence>